<sequence>MSDKKVTIVKIDQRPKIYDAEDKSPILYIDVTKDDKEIDIFSRKHVNSFSETEEESVRIYIEKNDDDEKKSQDSFCSAEEVKINCEDLYGALSKYDFNQNTIEDPHNEDYQMSQSSTENIKIIPDNLYKEIFKGNHIKYCPQSVNTNTQEEKRAKELTLNPENFYEEISKAALTNEALKNHDEKLLQDVLNEVKVDTQKGYAVYKAAETEDKTSITADKDENETSDGSMNSDDDPVHVAMQMFPDIDKKDDSQIDVKDVIKPKEKTEKKSWSEIFWTTGVDYFKLCSDVCTVGFVFWVILLIFYKGSSYTKKSLPGYHGHNAKYY</sequence>
<feature type="transmembrane region" description="Helical" evidence="2">
    <location>
        <begin position="282"/>
        <end position="304"/>
    </location>
</feature>
<dbReference type="AlphaFoldDB" id="A0A9P0G9Q3"/>
<proteinExistence type="predicted"/>
<reference evidence="3" key="1">
    <citation type="submission" date="2022-01" db="EMBL/GenBank/DDBJ databases">
        <authorList>
            <person name="King R."/>
        </authorList>
    </citation>
    <scope>NUCLEOTIDE SEQUENCE</scope>
</reference>
<dbReference type="EMBL" id="OV651826">
    <property type="protein sequence ID" value="CAH1103101.1"/>
    <property type="molecule type" value="Genomic_DNA"/>
</dbReference>
<dbReference type="OrthoDB" id="10431273at2759"/>
<evidence type="ECO:0000256" key="1">
    <source>
        <dbReference type="SAM" id="MobiDB-lite"/>
    </source>
</evidence>
<protein>
    <submittedName>
        <fullName evidence="3">Uncharacterized protein</fullName>
    </submittedName>
</protein>
<gene>
    <name evidence="3" type="ORF">PSYICH_LOCUS4572</name>
</gene>
<evidence type="ECO:0000313" key="4">
    <source>
        <dbReference type="Proteomes" id="UP001153636"/>
    </source>
</evidence>
<dbReference type="Proteomes" id="UP001153636">
    <property type="component" value="Chromosome 14"/>
</dbReference>
<feature type="region of interest" description="Disordered" evidence="1">
    <location>
        <begin position="213"/>
        <end position="234"/>
    </location>
</feature>
<keyword evidence="2" id="KW-0812">Transmembrane</keyword>
<evidence type="ECO:0000313" key="3">
    <source>
        <dbReference type="EMBL" id="CAH1103101.1"/>
    </source>
</evidence>
<evidence type="ECO:0000256" key="2">
    <source>
        <dbReference type="SAM" id="Phobius"/>
    </source>
</evidence>
<name>A0A9P0G9Q3_9CUCU</name>
<keyword evidence="2" id="KW-1133">Transmembrane helix</keyword>
<accession>A0A9P0G9Q3</accession>
<keyword evidence="4" id="KW-1185">Reference proteome</keyword>
<keyword evidence="2" id="KW-0472">Membrane</keyword>
<organism evidence="3 4">
    <name type="scientific">Psylliodes chrysocephalus</name>
    <dbReference type="NCBI Taxonomy" id="3402493"/>
    <lineage>
        <taxon>Eukaryota</taxon>
        <taxon>Metazoa</taxon>
        <taxon>Ecdysozoa</taxon>
        <taxon>Arthropoda</taxon>
        <taxon>Hexapoda</taxon>
        <taxon>Insecta</taxon>
        <taxon>Pterygota</taxon>
        <taxon>Neoptera</taxon>
        <taxon>Endopterygota</taxon>
        <taxon>Coleoptera</taxon>
        <taxon>Polyphaga</taxon>
        <taxon>Cucujiformia</taxon>
        <taxon>Chrysomeloidea</taxon>
        <taxon>Chrysomelidae</taxon>
        <taxon>Galerucinae</taxon>
        <taxon>Alticini</taxon>
        <taxon>Psylliodes</taxon>
    </lineage>
</organism>